<dbReference type="NCBIfam" id="TIGR02980">
    <property type="entry name" value="SigBFG"/>
    <property type="match status" value="1"/>
</dbReference>
<dbReference type="Pfam" id="PF04539">
    <property type="entry name" value="Sigma70_r3"/>
    <property type="match status" value="1"/>
</dbReference>
<dbReference type="InterPro" id="IPR013324">
    <property type="entry name" value="RNA_pol_sigma_r3/r4-like"/>
</dbReference>
<dbReference type="InterPro" id="IPR007624">
    <property type="entry name" value="RNA_pol_sigma70_r3"/>
</dbReference>
<keyword evidence="4" id="KW-0804">Transcription</keyword>
<dbReference type="EMBL" id="QNRX01000022">
    <property type="protein sequence ID" value="RBP58608.1"/>
    <property type="molecule type" value="Genomic_DNA"/>
</dbReference>
<dbReference type="InterPro" id="IPR013325">
    <property type="entry name" value="RNA_pol_sigma_r2"/>
</dbReference>
<dbReference type="AlphaFoldDB" id="A0A366I0J6"/>
<dbReference type="InterPro" id="IPR007630">
    <property type="entry name" value="RNA_pol_sigma70_r4"/>
</dbReference>
<evidence type="ECO:0000313" key="6">
    <source>
        <dbReference type="EMBL" id="RBP58608.1"/>
    </source>
</evidence>
<keyword evidence="1" id="KW-0805">Transcription regulation</keyword>
<evidence type="ECO:0000259" key="5">
    <source>
        <dbReference type="PROSITE" id="PS00716"/>
    </source>
</evidence>
<dbReference type="PRINTS" id="PR00046">
    <property type="entry name" value="SIGMA70FCT"/>
</dbReference>
<dbReference type="NCBIfam" id="TIGR02937">
    <property type="entry name" value="sigma70-ECF"/>
    <property type="match status" value="1"/>
</dbReference>
<dbReference type="CDD" id="cd06171">
    <property type="entry name" value="Sigma70_r4"/>
    <property type="match status" value="1"/>
</dbReference>
<dbReference type="PANTHER" id="PTHR30385">
    <property type="entry name" value="SIGMA FACTOR F FLAGELLAR"/>
    <property type="match status" value="1"/>
</dbReference>
<feature type="domain" description="RNA polymerase sigma-70" evidence="5">
    <location>
        <begin position="228"/>
        <end position="254"/>
    </location>
</feature>
<dbReference type="Proteomes" id="UP000253490">
    <property type="component" value="Unassembled WGS sequence"/>
</dbReference>
<keyword evidence="2" id="KW-0731">Sigma factor</keyword>
<evidence type="ECO:0000256" key="2">
    <source>
        <dbReference type="ARBA" id="ARBA00023082"/>
    </source>
</evidence>
<dbReference type="Pfam" id="PF04542">
    <property type="entry name" value="Sigma70_r2"/>
    <property type="match status" value="1"/>
</dbReference>
<gene>
    <name evidence="6" type="ORF">DES36_12233</name>
</gene>
<comment type="caution">
    <text evidence="6">The sequence shown here is derived from an EMBL/GenBank/DDBJ whole genome shotgun (WGS) entry which is preliminary data.</text>
</comment>
<evidence type="ECO:0000313" key="7">
    <source>
        <dbReference type="Proteomes" id="UP000253490"/>
    </source>
</evidence>
<dbReference type="InterPro" id="IPR014322">
    <property type="entry name" value="RNA_pol_sigma-B/F/G"/>
</dbReference>
<dbReference type="InterPro" id="IPR007627">
    <property type="entry name" value="RNA_pol_sigma70_r2"/>
</dbReference>
<name>A0A366I0J6_9FIRM</name>
<proteinExistence type="predicted"/>
<dbReference type="PROSITE" id="PS00716">
    <property type="entry name" value="SIGMA70_2"/>
    <property type="match status" value="1"/>
</dbReference>
<dbReference type="Pfam" id="PF04545">
    <property type="entry name" value="Sigma70_r4"/>
    <property type="match status" value="1"/>
</dbReference>
<protein>
    <submittedName>
        <fullName evidence="6">RNA polymerase sigma-37 (RpsB/SigB) subunit</fullName>
    </submittedName>
</protein>
<dbReference type="SUPFAM" id="SSF88659">
    <property type="entry name" value="Sigma3 and sigma4 domains of RNA polymerase sigma factors"/>
    <property type="match status" value="2"/>
</dbReference>
<dbReference type="OrthoDB" id="9809557at2"/>
<evidence type="ECO:0000256" key="4">
    <source>
        <dbReference type="ARBA" id="ARBA00023163"/>
    </source>
</evidence>
<reference evidence="6 7" key="1">
    <citation type="submission" date="2018-06" db="EMBL/GenBank/DDBJ databases">
        <title>Genomic Encyclopedia of Type Strains, Phase IV (KMG-IV): sequencing the most valuable type-strain genomes for metagenomic binning, comparative biology and taxonomic classification.</title>
        <authorList>
            <person name="Goeker M."/>
        </authorList>
    </citation>
    <scope>NUCLEOTIDE SEQUENCE [LARGE SCALE GENOMIC DNA]</scope>
    <source>
        <strain evidence="6 7">DSM 22112</strain>
    </source>
</reference>
<dbReference type="SUPFAM" id="SSF88946">
    <property type="entry name" value="Sigma2 domain of RNA polymerase sigma factors"/>
    <property type="match status" value="1"/>
</dbReference>
<dbReference type="GO" id="GO:0003677">
    <property type="term" value="F:DNA binding"/>
    <property type="evidence" value="ECO:0007669"/>
    <property type="project" value="UniProtKB-KW"/>
</dbReference>
<organism evidence="6 7">
    <name type="scientific">Alkalibaculum bacchi</name>
    <dbReference type="NCBI Taxonomy" id="645887"/>
    <lineage>
        <taxon>Bacteria</taxon>
        <taxon>Bacillati</taxon>
        <taxon>Bacillota</taxon>
        <taxon>Clostridia</taxon>
        <taxon>Eubacteriales</taxon>
        <taxon>Eubacteriaceae</taxon>
        <taxon>Alkalibaculum</taxon>
    </lineage>
</organism>
<dbReference type="InterPro" id="IPR014284">
    <property type="entry name" value="RNA_pol_sigma-70_dom"/>
</dbReference>
<dbReference type="GO" id="GO:0016987">
    <property type="term" value="F:sigma factor activity"/>
    <property type="evidence" value="ECO:0007669"/>
    <property type="project" value="UniProtKB-KW"/>
</dbReference>
<keyword evidence="3" id="KW-0238">DNA-binding</keyword>
<sequence length="260" mass="30348">MSKRLSASQDNKSLNRKAYIDELFSEYIATKDHQLRNKIFEEHIYIAEILSKKYVNKGVEYDDIYQVASLGLIYAIERFDPSKGFEFSSFATPTILGEIKKYFRDKEWIIKVPRRIQDSYRRINQAKEELQHKLMKVPTVDDIANYLNLTHEEVIEAMEGSFAYQPTSLDVKVSNSNDDSDLSLFEVLGLEDTKIAEIENKDFLRTIFDSLSKYDKKIIVDRFYNNKSQNEIAMELGVSQMTVSRLEKKILIKLREKIAV</sequence>
<accession>A0A366I0J6</accession>
<dbReference type="Gene3D" id="1.20.120.1810">
    <property type="match status" value="1"/>
</dbReference>
<dbReference type="RefSeq" id="WP_113921677.1">
    <property type="nucleotide sequence ID" value="NZ_QNRX01000022.1"/>
</dbReference>
<dbReference type="InterPro" id="IPR000943">
    <property type="entry name" value="RNA_pol_sigma70"/>
</dbReference>
<evidence type="ECO:0000256" key="1">
    <source>
        <dbReference type="ARBA" id="ARBA00023015"/>
    </source>
</evidence>
<dbReference type="GO" id="GO:0006352">
    <property type="term" value="P:DNA-templated transcription initiation"/>
    <property type="evidence" value="ECO:0007669"/>
    <property type="project" value="InterPro"/>
</dbReference>
<keyword evidence="7" id="KW-1185">Reference proteome</keyword>
<dbReference type="PANTHER" id="PTHR30385:SF4">
    <property type="entry name" value="RNA POLYMERASE SIGMA-E FACTOR"/>
    <property type="match status" value="1"/>
</dbReference>
<evidence type="ECO:0000256" key="3">
    <source>
        <dbReference type="ARBA" id="ARBA00023125"/>
    </source>
</evidence>
<dbReference type="Gene3D" id="1.20.140.160">
    <property type="match status" value="1"/>
</dbReference>